<dbReference type="AlphaFoldDB" id="A0A841GRV1"/>
<keyword evidence="2" id="KW-1185">Reference proteome</keyword>
<protein>
    <submittedName>
        <fullName evidence="1">Uncharacterized protein</fullName>
    </submittedName>
</protein>
<evidence type="ECO:0000313" key="2">
    <source>
        <dbReference type="Proteomes" id="UP000582837"/>
    </source>
</evidence>
<dbReference type="EMBL" id="JACHIA010000004">
    <property type="protein sequence ID" value="MBB6070372.1"/>
    <property type="molecule type" value="Genomic_DNA"/>
</dbReference>
<name>A0A841GRV1_9BACT</name>
<dbReference type="Proteomes" id="UP000582837">
    <property type="component" value="Unassembled WGS sequence"/>
</dbReference>
<comment type="caution">
    <text evidence="1">The sequence shown here is derived from an EMBL/GenBank/DDBJ whole genome shotgun (WGS) entry which is preliminary data.</text>
</comment>
<gene>
    <name evidence="1" type="ORF">HNQ61_001991</name>
</gene>
<organism evidence="1 2">
    <name type="scientific">Longimicrobium terrae</name>
    <dbReference type="NCBI Taxonomy" id="1639882"/>
    <lineage>
        <taxon>Bacteria</taxon>
        <taxon>Pseudomonadati</taxon>
        <taxon>Gemmatimonadota</taxon>
        <taxon>Longimicrobiia</taxon>
        <taxon>Longimicrobiales</taxon>
        <taxon>Longimicrobiaceae</taxon>
        <taxon>Longimicrobium</taxon>
    </lineage>
</organism>
<accession>A0A841GRV1</accession>
<proteinExistence type="predicted"/>
<evidence type="ECO:0000313" key="1">
    <source>
        <dbReference type="EMBL" id="MBB6070372.1"/>
    </source>
</evidence>
<sequence>MSEVVILHRELASMKTTVAVTDEQIRRLLAAMPSGRLAAAGIRRLEIVPTLRDETSVPPRDA</sequence>
<dbReference type="RefSeq" id="WP_170035758.1">
    <property type="nucleotide sequence ID" value="NZ_JABDTL010000001.1"/>
</dbReference>
<reference evidence="1 2" key="1">
    <citation type="submission" date="2020-08" db="EMBL/GenBank/DDBJ databases">
        <title>Genomic Encyclopedia of Type Strains, Phase IV (KMG-IV): sequencing the most valuable type-strain genomes for metagenomic binning, comparative biology and taxonomic classification.</title>
        <authorList>
            <person name="Goeker M."/>
        </authorList>
    </citation>
    <scope>NUCLEOTIDE SEQUENCE [LARGE SCALE GENOMIC DNA]</scope>
    <source>
        <strain evidence="1 2">DSM 29007</strain>
    </source>
</reference>